<dbReference type="InterPro" id="IPR038096">
    <property type="entry name" value="TEA/ATTS_sf"/>
</dbReference>
<keyword evidence="4" id="KW-0804">Transcription</keyword>
<feature type="domain" description="TEA" evidence="8">
    <location>
        <begin position="153"/>
        <end position="234"/>
    </location>
</feature>
<keyword evidence="3" id="KW-0805">Transcription regulation</keyword>
<feature type="region of interest" description="Disordered" evidence="7">
    <location>
        <begin position="820"/>
        <end position="839"/>
    </location>
</feature>
<dbReference type="EMBL" id="KL584729">
    <property type="protein sequence ID" value="KEQ68510.1"/>
    <property type="molecule type" value="Genomic_DNA"/>
</dbReference>
<dbReference type="GO" id="GO:0000978">
    <property type="term" value="F:RNA polymerase II cis-regulatory region sequence-specific DNA binding"/>
    <property type="evidence" value="ECO:0007669"/>
    <property type="project" value="TreeGrafter"/>
</dbReference>
<dbReference type="InterPro" id="IPR050937">
    <property type="entry name" value="TEC1_TEAD_TF"/>
</dbReference>
<dbReference type="OrthoDB" id="10006572at2759"/>
<feature type="compositionally biased region" description="Polar residues" evidence="7">
    <location>
        <begin position="820"/>
        <end position="830"/>
    </location>
</feature>
<evidence type="ECO:0000256" key="6">
    <source>
        <dbReference type="PROSITE-ProRule" id="PRU00505"/>
    </source>
</evidence>
<sequence length="949" mass="104330">MESFLPTPVVPSNAPLWPETNQDSHILREQCGNRQLGYPQTQHAQDYYTNINDDSTCGSAGSRLYQSLQFGRARPGKPLFPWMAGLAPKFNRDPQRLLSHGSRGRHPGFEHIPTDDQAKDQEAERKARLLASRFLRCDGYIKYRNRQPKEKKGGKEDAKWPDHIEDTFIIALCRHPPCGRKKSKAPGEQNNDEAKAMGRNELIADYILRHTGDVRTRKQVSSHIQVLKPFVQNEPFIMLFLATPADKESAATKAARKKASVYNPESQSRLSSLNQRRNYPLQTGFNLQPGEFCMFMRSRQGTETLHTYSATEGFSPSSCFVQTQAELYDCFPGLANVPLDSLARGKLLALHVPIVLHSKNLVGDTELAIRWVLKAPARNPPVTVSSRTRLYLNGRPMYCDRAGNRQFHDNQNFEVTEEMQQDWLNFTKDYDAAEVAENSDSIEVDSNGHYSSGGMVQYYVPFSSTFWARYLYHVALLQRQASDLETRPLQSDETTEHRQNQLSKKCLEFSSALGELTAVQEIIARTELGEPQIVMTVHFSFSHAANKESAVTTWQYLDMASAFDDAIPLSAGGVSQISQSASDSQESALSVQDTYPGGSHDYGSFDLSTINGGHHYPDPSHKGANVLASPIDLHDTQATAGYNTSWLLPSSTSDLEHLASTVLDPLLPHNSQSNLQQHNLHDVNSFDSSSGNVSISLDSPALSPHQSLPQSSTASFSAIDALDLDLTATDPLLLQPSRTTTPWLQSSTATPTDYAAIFSQPHSPAMAAFPDYSTNTGAADLADHLAAASGAMTDTFDVNTLPACFTLSSHQAFAGAGNGTSDLDATSRQHGFSAVSEDPETAGGVVLDHHFSPSQHQSFGFTTKQEVSHESFHLPQSQQESFDSTRQDSFATAASQNDGFGGGTDTHDFARSFDVGDHADPFDIGDLRGGCQSQPQSQNHRETWSGAGF</sequence>
<dbReference type="STRING" id="1043004.A0A074W5W3"/>
<feature type="compositionally biased region" description="Basic and acidic residues" evidence="7">
    <location>
        <begin position="905"/>
        <end position="921"/>
    </location>
</feature>
<feature type="compositionally biased region" description="Polar residues" evidence="7">
    <location>
        <begin position="856"/>
        <end position="865"/>
    </location>
</feature>
<gene>
    <name evidence="9" type="ORF">M436DRAFT_58389</name>
</gene>
<dbReference type="InterPro" id="IPR000818">
    <property type="entry name" value="TEA/ATTS_dom"/>
</dbReference>
<dbReference type="PROSITE" id="PS51088">
    <property type="entry name" value="TEA_2"/>
    <property type="match status" value="1"/>
</dbReference>
<evidence type="ECO:0000256" key="1">
    <source>
        <dbReference type="ARBA" id="ARBA00004123"/>
    </source>
</evidence>
<accession>A0A074W5W3</accession>
<name>A0A074W5W3_9PEZI</name>
<keyword evidence="10" id="KW-1185">Reference proteome</keyword>
<evidence type="ECO:0000256" key="5">
    <source>
        <dbReference type="ARBA" id="ARBA00023242"/>
    </source>
</evidence>
<protein>
    <recommendedName>
        <fullName evidence="8">TEA domain-containing protein</fullName>
    </recommendedName>
</protein>
<evidence type="ECO:0000313" key="9">
    <source>
        <dbReference type="EMBL" id="KEQ68510.1"/>
    </source>
</evidence>
<evidence type="ECO:0000256" key="7">
    <source>
        <dbReference type="SAM" id="MobiDB-lite"/>
    </source>
</evidence>
<comment type="similarity">
    <text evidence="2">Belongs to the TEC1 family.</text>
</comment>
<dbReference type="GO" id="GO:0005634">
    <property type="term" value="C:nucleus"/>
    <property type="evidence" value="ECO:0007669"/>
    <property type="project" value="UniProtKB-SubCell"/>
</dbReference>
<dbReference type="RefSeq" id="XP_013422661.1">
    <property type="nucleotide sequence ID" value="XM_013567207.1"/>
</dbReference>
<evidence type="ECO:0000313" key="10">
    <source>
        <dbReference type="Proteomes" id="UP000027730"/>
    </source>
</evidence>
<dbReference type="GeneID" id="25412649"/>
<evidence type="ECO:0000259" key="8">
    <source>
        <dbReference type="PROSITE" id="PS51088"/>
    </source>
</evidence>
<evidence type="ECO:0000256" key="3">
    <source>
        <dbReference type="ARBA" id="ARBA00023015"/>
    </source>
</evidence>
<dbReference type="GO" id="GO:0005667">
    <property type="term" value="C:transcription regulator complex"/>
    <property type="evidence" value="ECO:0007669"/>
    <property type="project" value="TreeGrafter"/>
</dbReference>
<dbReference type="PANTHER" id="PTHR11834">
    <property type="entry name" value="TRANSCRIPTIONAL ENHANCER FACTOR TEF RELATED"/>
    <property type="match status" value="1"/>
</dbReference>
<evidence type="ECO:0000256" key="4">
    <source>
        <dbReference type="ARBA" id="ARBA00023163"/>
    </source>
</evidence>
<dbReference type="Proteomes" id="UP000027730">
    <property type="component" value="Unassembled WGS sequence"/>
</dbReference>
<feature type="region of interest" description="Disordered" evidence="7">
    <location>
        <begin position="100"/>
        <end position="120"/>
    </location>
</feature>
<feature type="compositionally biased region" description="Polar residues" evidence="7">
    <location>
        <begin position="874"/>
        <end position="897"/>
    </location>
</feature>
<feature type="DNA-binding region" description="TEA" evidence="6">
    <location>
        <begin position="153"/>
        <end position="234"/>
    </location>
</feature>
<dbReference type="SMART" id="SM00426">
    <property type="entry name" value="TEA"/>
    <property type="match status" value="1"/>
</dbReference>
<reference evidence="9 10" key="1">
    <citation type="journal article" date="2014" name="BMC Genomics">
        <title>Genome sequencing of four Aureobasidium pullulans varieties: biotechnological potential, stress tolerance, and description of new species.</title>
        <authorList>
            <person name="Gostin Ar C."/>
            <person name="Ohm R.A."/>
            <person name="Kogej T."/>
            <person name="Sonjak S."/>
            <person name="Turk M."/>
            <person name="Zajc J."/>
            <person name="Zalar P."/>
            <person name="Grube M."/>
            <person name="Sun H."/>
            <person name="Han J."/>
            <person name="Sharma A."/>
            <person name="Chiniquy J."/>
            <person name="Ngan C.Y."/>
            <person name="Lipzen A."/>
            <person name="Barry K."/>
            <person name="Grigoriev I.V."/>
            <person name="Gunde-Cimerman N."/>
        </authorList>
    </citation>
    <scope>NUCLEOTIDE SEQUENCE [LARGE SCALE GENOMIC DNA]</scope>
    <source>
        <strain evidence="9 10">CBS 147.97</strain>
    </source>
</reference>
<evidence type="ECO:0000256" key="2">
    <source>
        <dbReference type="ARBA" id="ARBA00008421"/>
    </source>
</evidence>
<comment type="subcellular location">
    <subcellularLocation>
        <location evidence="1">Nucleus</location>
    </subcellularLocation>
</comment>
<proteinExistence type="inferred from homology"/>
<dbReference type="Gene3D" id="6.10.20.40">
    <property type="entry name" value="TEA/ATTS domain"/>
    <property type="match status" value="1"/>
</dbReference>
<dbReference type="GO" id="GO:0000981">
    <property type="term" value="F:DNA-binding transcription factor activity, RNA polymerase II-specific"/>
    <property type="evidence" value="ECO:0007669"/>
    <property type="project" value="TreeGrafter"/>
</dbReference>
<dbReference type="PROSITE" id="PS00554">
    <property type="entry name" value="TEA_1"/>
    <property type="match status" value="1"/>
</dbReference>
<feature type="compositionally biased region" description="Basic and acidic residues" evidence="7">
    <location>
        <begin position="107"/>
        <end position="120"/>
    </location>
</feature>
<dbReference type="HOGENOM" id="CLU_310995_0_0_1"/>
<keyword evidence="5" id="KW-0539">Nucleus</keyword>
<dbReference type="Pfam" id="PF01285">
    <property type="entry name" value="TEA"/>
    <property type="match status" value="1"/>
</dbReference>
<dbReference type="AlphaFoldDB" id="A0A074W5W3"/>
<feature type="region of interest" description="Disordered" evidence="7">
    <location>
        <begin position="856"/>
        <end position="949"/>
    </location>
</feature>
<organism evidence="9 10">
    <name type="scientific">Aureobasidium namibiae CBS 147.97</name>
    <dbReference type="NCBI Taxonomy" id="1043004"/>
    <lineage>
        <taxon>Eukaryota</taxon>
        <taxon>Fungi</taxon>
        <taxon>Dikarya</taxon>
        <taxon>Ascomycota</taxon>
        <taxon>Pezizomycotina</taxon>
        <taxon>Dothideomycetes</taxon>
        <taxon>Dothideomycetidae</taxon>
        <taxon>Dothideales</taxon>
        <taxon>Saccotheciaceae</taxon>
        <taxon>Aureobasidium</taxon>
    </lineage>
</organism>
<dbReference type="PANTHER" id="PTHR11834:SF0">
    <property type="entry name" value="PROTEIN SCALLOPED"/>
    <property type="match status" value="1"/>
</dbReference>